<evidence type="ECO:0000256" key="1">
    <source>
        <dbReference type="SAM" id="MobiDB-lite"/>
    </source>
</evidence>
<dbReference type="Proteomes" id="UP001610334">
    <property type="component" value="Unassembled WGS sequence"/>
</dbReference>
<comment type="caution">
    <text evidence="3">The sequence shown here is derived from an EMBL/GenBank/DDBJ whole genome shotgun (WGS) entry which is preliminary data.</text>
</comment>
<gene>
    <name evidence="3" type="ORF">BJX63DRAFT_426220</name>
</gene>
<dbReference type="EMBL" id="JBFXLT010000198">
    <property type="protein sequence ID" value="KAL2802238.1"/>
    <property type="molecule type" value="Genomic_DNA"/>
</dbReference>
<sequence length="229" mass="23997">MGPLDMSFSPLTLALSLTLPISTRTQNTTYTSNSTPCLLRCHDPVTIATGSLLPGSINSTAIPYCYLDCVRSDATPAQSALAPECSSTCEDRGHAENIEILGWCVYWCVDGYGDEVKTESCVPRYALEPVTTVVDGRTETLTLLTNPAEYTSSDESTAETSKTTNEITSTTDASTVSSSSTGDETSTGTSASVSAVADSAEPTTTDNAGSTLYTGFFGLAATLCMLLLL</sequence>
<evidence type="ECO:0000313" key="4">
    <source>
        <dbReference type="Proteomes" id="UP001610334"/>
    </source>
</evidence>
<keyword evidence="4" id="KW-1185">Reference proteome</keyword>
<feature type="signal peptide" evidence="2">
    <location>
        <begin position="1"/>
        <end position="25"/>
    </location>
</feature>
<name>A0ABR4GT35_9EURO</name>
<feature type="region of interest" description="Disordered" evidence="1">
    <location>
        <begin position="147"/>
        <end position="205"/>
    </location>
</feature>
<feature type="chain" id="PRO_5045241806" evidence="2">
    <location>
        <begin position="26"/>
        <end position="229"/>
    </location>
</feature>
<keyword evidence="2" id="KW-0732">Signal</keyword>
<organism evidence="3 4">
    <name type="scientific">Aspergillus granulosus</name>
    <dbReference type="NCBI Taxonomy" id="176169"/>
    <lineage>
        <taxon>Eukaryota</taxon>
        <taxon>Fungi</taxon>
        <taxon>Dikarya</taxon>
        <taxon>Ascomycota</taxon>
        <taxon>Pezizomycotina</taxon>
        <taxon>Eurotiomycetes</taxon>
        <taxon>Eurotiomycetidae</taxon>
        <taxon>Eurotiales</taxon>
        <taxon>Aspergillaceae</taxon>
        <taxon>Aspergillus</taxon>
        <taxon>Aspergillus subgen. Nidulantes</taxon>
    </lineage>
</organism>
<accession>A0ABR4GT35</accession>
<reference evidence="3 4" key="1">
    <citation type="submission" date="2024-07" db="EMBL/GenBank/DDBJ databases">
        <title>Section-level genome sequencing and comparative genomics of Aspergillus sections Usti and Cavernicolus.</title>
        <authorList>
            <consortium name="Lawrence Berkeley National Laboratory"/>
            <person name="Nybo J.L."/>
            <person name="Vesth T.C."/>
            <person name="Theobald S."/>
            <person name="Frisvad J.C."/>
            <person name="Larsen T.O."/>
            <person name="Kjaerboelling I."/>
            <person name="Rothschild-Mancinelli K."/>
            <person name="Lyhne E.K."/>
            <person name="Kogle M.E."/>
            <person name="Barry K."/>
            <person name="Clum A."/>
            <person name="Na H."/>
            <person name="Ledsgaard L."/>
            <person name="Lin J."/>
            <person name="Lipzen A."/>
            <person name="Kuo A."/>
            <person name="Riley R."/>
            <person name="Mondo S."/>
            <person name="Labutti K."/>
            <person name="Haridas S."/>
            <person name="Pangalinan J."/>
            <person name="Salamov A.A."/>
            <person name="Simmons B.A."/>
            <person name="Magnuson J.K."/>
            <person name="Chen J."/>
            <person name="Drula E."/>
            <person name="Henrissat B."/>
            <person name="Wiebenga A."/>
            <person name="Lubbers R.J."/>
            <person name="Gomes A.C."/>
            <person name="Makela M.R."/>
            <person name="Stajich J."/>
            <person name="Grigoriev I.V."/>
            <person name="Mortensen U.H."/>
            <person name="De Vries R.P."/>
            <person name="Baker S.E."/>
            <person name="Andersen M.R."/>
        </authorList>
    </citation>
    <scope>NUCLEOTIDE SEQUENCE [LARGE SCALE GENOMIC DNA]</scope>
    <source>
        <strain evidence="3 4">CBS 588.65</strain>
    </source>
</reference>
<protein>
    <submittedName>
        <fullName evidence="3">Uncharacterized protein</fullName>
    </submittedName>
</protein>
<proteinExistence type="predicted"/>
<feature type="compositionally biased region" description="Low complexity" evidence="1">
    <location>
        <begin position="159"/>
        <end position="200"/>
    </location>
</feature>
<evidence type="ECO:0000256" key="2">
    <source>
        <dbReference type="SAM" id="SignalP"/>
    </source>
</evidence>
<evidence type="ECO:0000313" key="3">
    <source>
        <dbReference type="EMBL" id="KAL2802238.1"/>
    </source>
</evidence>